<comment type="caution">
    <text evidence="10">The sequence shown here is derived from an EMBL/GenBank/DDBJ whole genome shotgun (WGS) entry which is preliminary data.</text>
</comment>
<name>A0ABR2YSG0_9CHLO</name>
<comment type="subcellular location">
    <subcellularLocation>
        <location evidence="2">Cytoplasm</location>
    </subcellularLocation>
    <subcellularLocation>
        <location evidence="1">Nucleus</location>
    </subcellularLocation>
</comment>
<accession>A0ABR2YSG0</accession>
<evidence type="ECO:0000256" key="4">
    <source>
        <dbReference type="ARBA" id="ARBA00007573"/>
    </source>
</evidence>
<dbReference type="PANTHER" id="PTHR12896:SF1">
    <property type="entry name" value="ELONGATOR COMPLEX PROTEIN 4"/>
    <property type="match status" value="1"/>
</dbReference>
<feature type="compositionally biased region" description="Polar residues" evidence="9">
    <location>
        <begin position="174"/>
        <end position="185"/>
    </location>
</feature>
<evidence type="ECO:0000256" key="5">
    <source>
        <dbReference type="ARBA" id="ARBA00020265"/>
    </source>
</evidence>
<dbReference type="Proteomes" id="UP001491310">
    <property type="component" value="Unassembled WGS sequence"/>
</dbReference>
<comment type="pathway">
    <text evidence="3">tRNA modification; 5-methoxycarbonylmethyl-2-thiouridine-tRNA biosynthesis.</text>
</comment>
<evidence type="ECO:0000256" key="1">
    <source>
        <dbReference type="ARBA" id="ARBA00004123"/>
    </source>
</evidence>
<dbReference type="InterPro" id="IPR027417">
    <property type="entry name" value="P-loop_NTPase"/>
</dbReference>
<evidence type="ECO:0000256" key="8">
    <source>
        <dbReference type="ARBA" id="ARBA00023242"/>
    </source>
</evidence>
<protein>
    <recommendedName>
        <fullName evidence="5">Elongator complex protein 4</fullName>
    </recommendedName>
</protein>
<evidence type="ECO:0000313" key="11">
    <source>
        <dbReference type="Proteomes" id="UP001491310"/>
    </source>
</evidence>
<evidence type="ECO:0000256" key="7">
    <source>
        <dbReference type="ARBA" id="ARBA00022694"/>
    </source>
</evidence>
<evidence type="ECO:0000256" key="2">
    <source>
        <dbReference type="ARBA" id="ARBA00004496"/>
    </source>
</evidence>
<sequence length="420" mass="44591">MSSFVRKGAFGGSPADLGTRAGVHSQTLISTGLADLDRILGGGLPLGAVLLLLEDAYCPHGSTLLKYFAAEGVACGHRVHWGGATRPDASSLPSLAKSHFASQADDKEPGKQEDPKLRIAWQYRRYIQRQQDRADAPGPPVAPTFRRKGAGDSPSTQPDTTPPSGSAAAGLTANHATSKPKSSSGMRDWCHQFDLTRPMEAPTLQASHLDCQKYQGPNALERLVACARHFTESLEPAAQTSGVRPTLSRGPETIGRLAIEGLGCTSWRLGLEAQAATDATLQAVLQIKALVRAAKCAACISVPAGVLRESAAVRLQHMCDAVIVLEAFRDDSGISRMVADRSSCCGLMRVRRLPALNTLSRPLPGAELYLLRHRRRRLAIEQLQVDPDAEAAEAERATGKSSAAGLLCSGPPAASKALDF</sequence>
<proteinExistence type="inferred from homology"/>
<feature type="compositionally biased region" description="Low complexity" evidence="9">
    <location>
        <begin position="151"/>
        <end position="166"/>
    </location>
</feature>
<keyword evidence="6" id="KW-0963">Cytoplasm</keyword>
<organism evidence="10 11">
    <name type="scientific">Coccomyxa subellipsoidea</name>
    <dbReference type="NCBI Taxonomy" id="248742"/>
    <lineage>
        <taxon>Eukaryota</taxon>
        <taxon>Viridiplantae</taxon>
        <taxon>Chlorophyta</taxon>
        <taxon>core chlorophytes</taxon>
        <taxon>Trebouxiophyceae</taxon>
        <taxon>Trebouxiophyceae incertae sedis</taxon>
        <taxon>Coccomyxaceae</taxon>
        <taxon>Coccomyxa</taxon>
    </lineage>
</organism>
<keyword evidence="11" id="KW-1185">Reference proteome</keyword>
<evidence type="ECO:0000256" key="6">
    <source>
        <dbReference type="ARBA" id="ARBA00022490"/>
    </source>
</evidence>
<dbReference type="InterPro" id="IPR008728">
    <property type="entry name" value="Elongator_complex_protein_4"/>
</dbReference>
<reference evidence="10 11" key="1">
    <citation type="journal article" date="2024" name="Nat. Commun.">
        <title>Phylogenomics reveals the evolutionary origins of lichenization in chlorophyte algae.</title>
        <authorList>
            <person name="Puginier C."/>
            <person name="Libourel C."/>
            <person name="Otte J."/>
            <person name="Skaloud P."/>
            <person name="Haon M."/>
            <person name="Grisel S."/>
            <person name="Petersen M."/>
            <person name="Berrin J.G."/>
            <person name="Delaux P.M."/>
            <person name="Dal Grande F."/>
            <person name="Keller J."/>
        </authorList>
    </citation>
    <scope>NUCLEOTIDE SEQUENCE [LARGE SCALE GENOMIC DNA]</scope>
    <source>
        <strain evidence="10 11">SAG 216-7</strain>
    </source>
</reference>
<evidence type="ECO:0000256" key="3">
    <source>
        <dbReference type="ARBA" id="ARBA00005043"/>
    </source>
</evidence>
<feature type="region of interest" description="Disordered" evidence="9">
    <location>
        <begin position="129"/>
        <end position="187"/>
    </location>
</feature>
<dbReference type="Pfam" id="PF05625">
    <property type="entry name" value="PAXNEB"/>
    <property type="match status" value="1"/>
</dbReference>
<comment type="similarity">
    <text evidence="4">Belongs to the ELP4 family.</text>
</comment>
<gene>
    <name evidence="10" type="ORF">WJX75_008871</name>
</gene>
<dbReference type="PANTHER" id="PTHR12896">
    <property type="entry name" value="PAX6 NEIGHBOR PROTEIN PAXNEB"/>
    <property type="match status" value="1"/>
</dbReference>
<keyword evidence="8" id="KW-0539">Nucleus</keyword>
<dbReference type="EMBL" id="JALJOT010000006">
    <property type="protein sequence ID" value="KAK9909878.1"/>
    <property type="molecule type" value="Genomic_DNA"/>
</dbReference>
<evidence type="ECO:0000313" key="10">
    <source>
        <dbReference type="EMBL" id="KAK9909878.1"/>
    </source>
</evidence>
<evidence type="ECO:0000256" key="9">
    <source>
        <dbReference type="SAM" id="MobiDB-lite"/>
    </source>
</evidence>
<dbReference type="Gene3D" id="3.40.50.300">
    <property type="entry name" value="P-loop containing nucleotide triphosphate hydrolases"/>
    <property type="match status" value="2"/>
</dbReference>
<feature type="region of interest" description="Disordered" evidence="9">
    <location>
        <begin position="396"/>
        <end position="420"/>
    </location>
</feature>
<keyword evidence="7" id="KW-0819">tRNA processing</keyword>